<comment type="caution">
    <text evidence="1">The sequence shown here is derived from an EMBL/GenBank/DDBJ whole genome shotgun (WGS) entry which is preliminary data.</text>
</comment>
<reference evidence="1 2" key="1">
    <citation type="submission" date="2017-12" db="EMBL/GenBank/DDBJ databases">
        <title>Comparative genomics of Botrytis spp.</title>
        <authorList>
            <person name="Valero-Jimenez C.A."/>
            <person name="Tapia P."/>
            <person name="Veloso J."/>
            <person name="Silva-Moreno E."/>
            <person name="Staats M."/>
            <person name="Valdes J.H."/>
            <person name="Van Kan J.A.L."/>
        </authorList>
    </citation>
    <scope>NUCLEOTIDE SEQUENCE [LARGE SCALE GENOMIC DNA]</scope>
    <source>
        <strain evidence="1 2">Be9601</strain>
    </source>
</reference>
<gene>
    <name evidence="1" type="ORF">BELL_1705g00020</name>
</gene>
<evidence type="ECO:0000313" key="1">
    <source>
        <dbReference type="EMBL" id="TGO51767.1"/>
    </source>
</evidence>
<protein>
    <submittedName>
        <fullName evidence="1">Uncharacterized protein</fullName>
    </submittedName>
</protein>
<name>A0A4Z1I517_9HELO</name>
<accession>A0A4Z1I517</accession>
<evidence type="ECO:0000313" key="2">
    <source>
        <dbReference type="Proteomes" id="UP000297229"/>
    </source>
</evidence>
<sequence length="65" mass="6974">MLGLIQLESIPYQSASVHEALRVAMLVPNRFPRIASSEGHNRLIVDSKVNSPGTISGVKMSGLTV</sequence>
<dbReference type="EMBL" id="PQXM01001703">
    <property type="protein sequence ID" value="TGO51767.1"/>
    <property type="molecule type" value="Genomic_DNA"/>
</dbReference>
<dbReference type="AlphaFoldDB" id="A0A4Z1I517"/>
<dbReference type="Proteomes" id="UP000297229">
    <property type="component" value="Unassembled WGS sequence"/>
</dbReference>
<organism evidence="1 2">
    <name type="scientific">Botrytis elliptica</name>
    <dbReference type="NCBI Taxonomy" id="278938"/>
    <lineage>
        <taxon>Eukaryota</taxon>
        <taxon>Fungi</taxon>
        <taxon>Dikarya</taxon>
        <taxon>Ascomycota</taxon>
        <taxon>Pezizomycotina</taxon>
        <taxon>Leotiomycetes</taxon>
        <taxon>Helotiales</taxon>
        <taxon>Sclerotiniaceae</taxon>
        <taxon>Botrytis</taxon>
    </lineage>
</organism>
<proteinExistence type="predicted"/>
<keyword evidence="2" id="KW-1185">Reference proteome</keyword>